<sequence length="139" mass="16433">MKRANKLIQDYFSGWLEADIKCTKLEMAYLHSDDDTKLKEYEEQKAILDELLADLTPVQLKAITMHDKERKPWQAISEELGVKRLVLQKMKSRLIQKLQTRYKFIAPCETSYIYLYGVFVRFGVIRRVALETSYFFKGN</sequence>
<reference evidence="2" key="1">
    <citation type="submission" date="2016-08" db="EMBL/GenBank/DDBJ databases">
        <authorList>
            <person name="Varghese N."/>
            <person name="Submissions Spin"/>
        </authorList>
    </citation>
    <scope>NUCLEOTIDE SEQUENCE [LARGE SCALE GENOMIC DNA]</scope>
    <source>
        <strain evidence="2">R-53094</strain>
    </source>
</reference>
<evidence type="ECO:0008006" key="3">
    <source>
        <dbReference type="Google" id="ProtNLM"/>
    </source>
</evidence>
<dbReference type="RefSeq" id="WP_092462796.1">
    <property type="nucleotide sequence ID" value="NZ_BJEE01000006.1"/>
</dbReference>
<protein>
    <recommendedName>
        <fullName evidence="3">Sigma-70, region 4</fullName>
    </recommendedName>
</protein>
<gene>
    <name evidence="1" type="ORF">GA0061074_10767</name>
</gene>
<dbReference type="EMBL" id="FMAO01000007">
    <property type="protein sequence ID" value="SCB99052.1"/>
    <property type="molecule type" value="Genomic_DNA"/>
</dbReference>
<evidence type="ECO:0000313" key="1">
    <source>
        <dbReference type="EMBL" id="SCB99052.1"/>
    </source>
</evidence>
<accession>A0A1C4AWV0</accession>
<name>A0A1C4AWV0_9LACO</name>
<evidence type="ECO:0000313" key="2">
    <source>
        <dbReference type="Proteomes" id="UP000199268"/>
    </source>
</evidence>
<organism evidence="1 2">
    <name type="scientific">Weissella bombi</name>
    <dbReference type="NCBI Taxonomy" id="1505725"/>
    <lineage>
        <taxon>Bacteria</taxon>
        <taxon>Bacillati</taxon>
        <taxon>Bacillota</taxon>
        <taxon>Bacilli</taxon>
        <taxon>Lactobacillales</taxon>
        <taxon>Lactobacillaceae</taxon>
        <taxon>Weissella</taxon>
    </lineage>
</organism>
<dbReference type="AlphaFoldDB" id="A0A1C4AWV0"/>
<dbReference type="Proteomes" id="UP000199268">
    <property type="component" value="Unassembled WGS sequence"/>
</dbReference>
<dbReference type="OrthoDB" id="2149673at2"/>
<proteinExistence type="predicted"/>
<dbReference type="InterPro" id="IPR013324">
    <property type="entry name" value="RNA_pol_sigma_r3/r4-like"/>
</dbReference>
<dbReference type="SUPFAM" id="SSF88659">
    <property type="entry name" value="Sigma3 and sigma4 domains of RNA polymerase sigma factors"/>
    <property type="match status" value="1"/>
</dbReference>
<keyword evidence="2" id="KW-1185">Reference proteome</keyword>